<dbReference type="EMBL" id="BIFS01000002">
    <property type="protein sequence ID" value="GCE24208.1"/>
    <property type="molecule type" value="Genomic_DNA"/>
</dbReference>
<dbReference type="OrthoDB" id="277063at2"/>
<dbReference type="SUPFAM" id="SSF142906">
    <property type="entry name" value="YjbR-like"/>
    <property type="match status" value="1"/>
</dbReference>
<dbReference type="AlphaFoldDB" id="A0A402AYP9"/>
<dbReference type="Pfam" id="PF04237">
    <property type="entry name" value="YjbR"/>
    <property type="match status" value="1"/>
</dbReference>
<dbReference type="Proteomes" id="UP000287188">
    <property type="component" value="Unassembled WGS sequence"/>
</dbReference>
<dbReference type="RefSeq" id="WP_126557465.1">
    <property type="nucleotide sequence ID" value="NZ_BIFS01000002.1"/>
</dbReference>
<protein>
    <submittedName>
        <fullName evidence="1">Phosphoribosylglycinamide formyltransferase</fullName>
    </submittedName>
</protein>
<dbReference type="Gene3D" id="3.90.1150.30">
    <property type="match status" value="1"/>
</dbReference>
<keyword evidence="2" id="KW-1185">Reference proteome</keyword>
<dbReference type="InterPro" id="IPR038056">
    <property type="entry name" value="YjbR-like_sf"/>
</dbReference>
<evidence type="ECO:0000313" key="2">
    <source>
        <dbReference type="Proteomes" id="UP000287188"/>
    </source>
</evidence>
<evidence type="ECO:0000313" key="1">
    <source>
        <dbReference type="EMBL" id="GCE24208.1"/>
    </source>
</evidence>
<comment type="caution">
    <text evidence="1">The sequence shown here is derived from an EMBL/GenBank/DDBJ whole genome shotgun (WGS) entry which is preliminary data.</text>
</comment>
<accession>A0A402AYP9</accession>
<dbReference type="GO" id="GO:0016740">
    <property type="term" value="F:transferase activity"/>
    <property type="evidence" value="ECO:0007669"/>
    <property type="project" value="UniProtKB-KW"/>
</dbReference>
<keyword evidence="1" id="KW-0808">Transferase</keyword>
<dbReference type="InterPro" id="IPR058532">
    <property type="entry name" value="YjbR/MT2646/Rv2570-like"/>
</dbReference>
<organism evidence="1 2">
    <name type="scientific">Dictyobacter kobayashii</name>
    <dbReference type="NCBI Taxonomy" id="2014872"/>
    <lineage>
        <taxon>Bacteria</taxon>
        <taxon>Bacillati</taxon>
        <taxon>Chloroflexota</taxon>
        <taxon>Ktedonobacteria</taxon>
        <taxon>Ktedonobacterales</taxon>
        <taxon>Dictyobacteraceae</taxon>
        <taxon>Dictyobacter</taxon>
    </lineage>
</organism>
<reference evidence="2" key="1">
    <citation type="submission" date="2018-12" db="EMBL/GenBank/DDBJ databases">
        <title>Tengunoibacter tsumagoiensis gen. nov., sp. nov., Dictyobacter kobayashii sp. nov., D. alpinus sp. nov., and D. joshuensis sp. nov. and description of Dictyobacteraceae fam. nov. within the order Ktedonobacterales isolated from Tengu-no-mugimeshi.</title>
        <authorList>
            <person name="Wang C.M."/>
            <person name="Zheng Y."/>
            <person name="Sakai Y."/>
            <person name="Toyoda A."/>
            <person name="Minakuchi Y."/>
            <person name="Abe K."/>
            <person name="Yokota A."/>
            <person name="Yabe S."/>
        </authorList>
    </citation>
    <scope>NUCLEOTIDE SEQUENCE [LARGE SCALE GENOMIC DNA]</scope>
    <source>
        <strain evidence="2">Uno11</strain>
    </source>
</reference>
<proteinExistence type="predicted"/>
<name>A0A402AYP9_9CHLR</name>
<gene>
    <name evidence="1" type="ORF">KDK_80080</name>
</gene>
<sequence>MHEELIDRLRTICLALPQATEGAGVGNPTFRVRDKIFAMQHPVDGRITVWCKAPAGAQQALVGSDPEHFFVPPYVGHHGWIGLWFDVDLDWELIAGLVTDSYLLTAPKRLAAQLKR</sequence>